<gene>
    <name evidence="1" type="ORF">GOODEAATRI_008316</name>
</gene>
<dbReference type="Proteomes" id="UP001476798">
    <property type="component" value="Unassembled WGS sequence"/>
</dbReference>
<reference evidence="1 2" key="1">
    <citation type="submission" date="2021-06" db="EMBL/GenBank/DDBJ databases">
        <authorList>
            <person name="Palmer J.M."/>
        </authorList>
    </citation>
    <scope>NUCLEOTIDE SEQUENCE [LARGE SCALE GENOMIC DNA]</scope>
    <source>
        <strain evidence="1 2">GA_2019</strain>
        <tissue evidence="1">Muscle</tissue>
    </source>
</reference>
<comment type="caution">
    <text evidence="1">The sequence shown here is derived from an EMBL/GenBank/DDBJ whole genome shotgun (WGS) entry which is preliminary data.</text>
</comment>
<sequence length="67" mass="7708">MKRLGILHERTNDVIFERQEASPNQRHTALLAVEAVVVPLTIFKRDVLAAPETWDKNSRVESHDFPN</sequence>
<protein>
    <submittedName>
        <fullName evidence="1">Uncharacterized protein</fullName>
    </submittedName>
</protein>
<keyword evidence="2" id="KW-1185">Reference proteome</keyword>
<evidence type="ECO:0000313" key="2">
    <source>
        <dbReference type="Proteomes" id="UP001476798"/>
    </source>
</evidence>
<dbReference type="EMBL" id="JAHRIO010000439">
    <property type="protein sequence ID" value="MEQ2158056.1"/>
    <property type="molecule type" value="Genomic_DNA"/>
</dbReference>
<proteinExistence type="predicted"/>
<organism evidence="1 2">
    <name type="scientific">Goodea atripinnis</name>
    <dbReference type="NCBI Taxonomy" id="208336"/>
    <lineage>
        <taxon>Eukaryota</taxon>
        <taxon>Metazoa</taxon>
        <taxon>Chordata</taxon>
        <taxon>Craniata</taxon>
        <taxon>Vertebrata</taxon>
        <taxon>Euteleostomi</taxon>
        <taxon>Actinopterygii</taxon>
        <taxon>Neopterygii</taxon>
        <taxon>Teleostei</taxon>
        <taxon>Neoteleostei</taxon>
        <taxon>Acanthomorphata</taxon>
        <taxon>Ovalentaria</taxon>
        <taxon>Atherinomorphae</taxon>
        <taxon>Cyprinodontiformes</taxon>
        <taxon>Goodeidae</taxon>
        <taxon>Goodea</taxon>
    </lineage>
</organism>
<name>A0ABV0MG21_9TELE</name>
<evidence type="ECO:0000313" key="1">
    <source>
        <dbReference type="EMBL" id="MEQ2158056.1"/>
    </source>
</evidence>
<accession>A0ABV0MG21</accession>